<dbReference type="GO" id="GO:0016020">
    <property type="term" value="C:membrane"/>
    <property type="evidence" value="ECO:0007669"/>
    <property type="project" value="InterPro"/>
</dbReference>
<evidence type="ECO:0000259" key="2">
    <source>
        <dbReference type="Pfam" id="PF00892"/>
    </source>
</evidence>
<dbReference type="SUPFAM" id="SSF103481">
    <property type="entry name" value="Multidrug resistance efflux transporter EmrE"/>
    <property type="match status" value="1"/>
</dbReference>
<name>A0A2D3UUQ1_9PEZI</name>
<dbReference type="AlphaFoldDB" id="A0A2D3UUQ1"/>
<dbReference type="GeneID" id="35601331"/>
<feature type="transmembrane region" description="Helical" evidence="1">
    <location>
        <begin position="125"/>
        <end position="142"/>
    </location>
</feature>
<feature type="domain" description="EamA" evidence="2">
    <location>
        <begin position="75"/>
        <end position="143"/>
    </location>
</feature>
<dbReference type="EMBL" id="FJUY01000009">
    <property type="protein sequence ID" value="CZT20331.1"/>
    <property type="molecule type" value="Genomic_DNA"/>
</dbReference>
<evidence type="ECO:0000313" key="3">
    <source>
        <dbReference type="EMBL" id="CZT20331.1"/>
    </source>
</evidence>
<keyword evidence="1" id="KW-0812">Transmembrane</keyword>
<feature type="transmembrane region" description="Helical" evidence="1">
    <location>
        <begin position="240"/>
        <end position="262"/>
    </location>
</feature>
<dbReference type="Pfam" id="PF00892">
    <property type="entry name" value="EamA"/>
    <property type="match status" value="1"/>
</dbReference>
<accession>A0A2D3UUQ1</accession>
<dbReference type="Proteomes" id="UP000225277">
    <property type="component" value="Unassembled WGS sequence"/>
</dbReference>
<dbReference type="InterPro" id="IPR026505">
    <property type="entry name" value="Solute_c_fam_35_mem_F3/F4"/>
</dbReference>
<sequence>MYITHSSLCLPWLCHIAYLRWKNRKTPYKSWVREYNNELRGSIATVDAYATQGPKMIIKRQGQTGGPLDFLATSMGIVTVVLTASGVSWFVSLSLTTPADLTAIYNCSTFFAAAFSVPILKEKLGWLSIAAVGISIIGTFTIAYGDTTAEHDETSEFGTNRLLGNIIACVGAVAFGLYEVLFKKWACSSRPESEVSSLPLTLAASAMTGLYTAALGWIAIIIFHIVGVEAFTIPNFYTCIWIVIAVLAGSISITLLVVLVIWTDPVFGSMANVLSVFFVALADWLVWDLSPSMATYAGGILIFVAFGMLGYDSLVEKKER</sequence>
<dbReference type="InterPro" id="IPR037185">
    <property type="entry name" value="EmrE-like"/>
</dbReference>
<proteinExistence type="predicted"/>
<keyword evidence="4" id="KW-1185">Reference proteome</keyword>
<dbReference type="PANTHER" id="PTHR19346:SF4">
    <property type="entry name" value="SUGAR PHOSPHATE TRANSPORTER DOMAIN-CONTAINING PROTEIN"/>
    <property type="match status" value="1"/>
</dbReference>
<gene>
    <name evidence="3" type="ORF">RCC_06190</name>
</gene>
<protein>
    <recommendedName>
        <fullName evidence="2">EamA domain-containing protein</fullName>
    </recommendedName>
</protein>
<feature type="transmembrane region" description="Helical" evidence="1">
    <location>
        <begin position="269"/>
        <end position="287"/>
    </location>
</feature>
<reference evidence="3 4" key="1">
    <citation type="submission" date="2016-03" db="EMBL/GenBank/DDBJ databases">
        <authorList>
            <person name="Ploux O."/>
        </authorList>
    </citation>
    <scope>NUCLEOTIDE SEQUENCE [LARGE SCALE GENOMIC DNA]</scope>
    <source>
        <strain evidence="3 4">URUG2</strain>
    </source>
</reference>
<feature type="transmembrane region" description="Helical" evidence="1">
    <location>
        <begin position="202"/>
        <end position="228"/>
    </location>
</feature>
<feature type="transmembrane region" description="Helical" evidence="1">
    <location>
        <begin position="162"/>
        <end position="181"/>
    </location>
</feature>
<keyword evidence="1" id="KW-0472">Membrane</keyword>
<organism evidence="3 4">
    <name type="scientific">Ramularia collo-cygni</name>
    <dbReference type="NCBI Taxonomy" id="112498"/>
    <lineage>
        <taxon>Eukaryota</taxon>
        <taxon>Fungi</taxon>
        <taxon>Dikarya</taxon>
        <taxon>Ascomycota</taxon>
        <taxon>Pezizomycotina</taxon>
        <taxon>Dothideomycetes</taxon>
        <taxon>Dothideomycetidae</taxon>
        <taxon>Mycosphaerellales</taxon>
        <taxon>Mycosphaerellaceae</taxon>
        <taxon>Ramularia</taxon>
    </lineage>
</organism>
<dbReference type="OrthoDB" id="10062838at2759"/>
<feature type="transmembrane region" description="Helical" evidence="1">
    <location>
        <begin position="103"/>
        <end position="120"/>
    </location>
</feature>
<dbReference type="PANTHER" id="PTHR19346">
    <property type="entry name" value="SUGAR PHOSPHATE TRANSPORTER DOMAIN-CONTAINING PROTEIN"/>
    <property type="match status" value="1"/>
</dbReference>
<keyword evidence="1" id="KW-1133">Transmembrane helix</keyword>
<dbReference type="InterPro" id="IPR000620">
    <property type="entry name" value="EamA_dom"/>
</dbReference>
<evidence type="ECO:0000256" key="1">
    <source>
        <dbReference type="SAM" id="Phobius"/>
    </source>
</evidence>
<evidence type="ECO:0000313" key="4">
    <source>
        <dbReference type="Proteomes" id="UP000225277"/>
    </source>
</evidence>
<feature type="transmembrane region" description="Helical" evidence="1">
    <location>
        <begin position="68"/>
        <end position="91"/>
    </location>
</feature>
<feature type="transmembrane region" description="Helical" evidence="1">
    <location>
        <begin position="293"/>
        <end position="311"/>
    </location>
</feature>
<dbReference type="RefSeq" id="XP_023627220.1">
    <property type="nucleotide sequence ID" value="XM_023771452.1"/>
</dbReference>